<proteinExistence type="predicted"/>
<protein>
    <submittedName>
        <fullName evidence="1">Uncharacterized protein</fullName>
    </submittedName>
</protein>
<organism evidence="1 2">
    <name type="scientific">Nitratidesulfovibrio vulgaris (strain DP4)</name>
    <name type="common">Desulfovibrio vulgaris</name>
    <dbReference type="NCBI Taxonomy" id="391774"/>
    <lineage>
        <taxon>Bacteria</taxon>
        <taxon>Pseudomonadati</taxon>
        <taxon>Thermodesulfobacteriota</taxon>
        <taxon>Desulfovibrionia</taxon>
        <taxon>Desulfovibrionales</taxon>
        <taxon>Desulfovibrionaceae</taxon>
        <taxon>Nitratidesulfovibrio</taxon>
    </lineage>
</organism>
<dbReference type="Proteomes" id="UP000009173">
    <property type="component" value="Chromosome"/>
</dbReference>
<dbReference type="HOGENOM" id="CLU_117106_0_0_7"/>
<dbReference type="AlphaFoldDB" id="A0A0H3AC60"/>
<name>A0A0H3AC60_NITV4</name>
<gene>
    <name evidence="1" type="ordered locus">Dvul_2921</name>
</gene>
<evidence type="ECO:0000313" key="2">
    <source>
        <dbReference type="Proteomes" id="UP000009173"/>
    </source>
</evidence>
<dbReference type="RefSeq" id="WP_011793171.1">
    <property type="nucleotide sequence ID" value="NC_008751.1"/>
</dbReference>
<dbReference type="EMBL" id="CP000527">
    <property type="protein sequence ID" value="ABM29932.1"/>
    <property type="molecule type" value="Genomic_DNA"/>
</dbReference>
<evidence type="ECO:0000313" key="1">
    <source>
        <dbReference type="EMBL" id="ABM29932.1"/>
    </source>
</evidence>
<reference evidence="2" key="1">
    <citation type="journal article" date="2009" name="Environ. Microbiol.">
        <title>Contribution of mobile genetic elements to Desulfovibrio vulgaris genome plasticity.</title>
        <authorList>
            <person name="Walker C.B."/>
            <person name="Stolyar S."/>
            <person name="Chivian D."/>
            <person name="Pinel N."/>
            <person name="Gabster J.A."/>
            <person name="Dehal P.S."/>
            <person name="He Z."/>
            <person name="Yang Z.K."/>
            <person name="Yen H.C."/>
            <person name="Zhou J."/>
            <person name="Wall J.D."/>
            <person name="Hazen T.C."/>
            <person name="Arkin A.P."/>
            <person name="Stahl D.A."/>
        </authorList>
    </citation>
    <scope>NUCLEOTIDE SEQUENCE [LARGE SCALE GENOMIC DNA]</scope>
    <source>
        <strain evidence="2">DP4</strain>
    </source>
</reference>
<sequence length="204" mass="22594">MMTDAELLERSRARREEALSIMGALGLMGHWSAHGRPVLVGAVAHDLVWGPDIDLEVYCPALRVEDGFAVLAACSAGAVDGRYRVVGAEYGNFLQEADAALYWRLRILTHGGTEWKVDMWSADEGYSLPRGEHLVTPLRNAMTHEMRLAILRLKALREQGMAPDCLSIDLYRAVITDGVRTADELRAWMDGRALGVLTDWCPAM</sequence>
<accession>A0A0H3AC60</accession>
<dbReference type="KEGG" id="dvl:Dvul_2921"/>